<dbReference type="GO" id="GO:0051205">
    <property type="term" value="P:protein insertion into membrane"/>
    <property type="evidence" value="ECO:0007669"/>
    <property type="project" value="UniProtKB-UniRule"/>
</dbReference>
<dbReference type="PROSITE" id="PS51779">
    <property type="entry name" value="POTRA"/>
    <property type="match status" value="3"/>
</dbReference>
<evidence type="ECO:0000313" key="12">
    <source>
        <dbReference type="Proteomes" id="UP000536262"/>
    </source>
</evidence>
<dbReference type="AlphaFoldDB" id="A0A7X0F3S2"/>
<comment type="similarity">
    <text evidence="8">Belongs to the BamA family.</text>
</comment>
<dbReference type="PIRSF" id="PIRSF006076">
    <property type="entry name" value="OM_assembly_OMP85"/>
    <property type="match status" value="1"/>
</dbReference>
<evidence type="ECO:0000256" key="3">
    <source>
        <dbReference type="ARBA" id="ARBA00022692"/>
    </source>
</evidence>
<feature type="domain" description="POTRA" evidence="10">
    <location>
        <begin position="39"/>
        <end position="106"/>
    </location>
</feature>
<organism evidence="11 12">
    <name type="scientific">Aminobacter aganoensis</name>
    <dbReference type="NCBI Taxonomy" id="83264"/>
    <lineage>
        <taxon>Bacteria</taxon>
        <taxon>Pseudomonadati</taxon>
        <taxon>Pseudomonadota</taxon>
        <taxon>Alphaproteobacteria</taxon>
        <taxon>Hyphomicrobiales</taxon>
        <taxon>Phyllobacteriaceae</taxon>
        <taxon>Aminobacter</taxon>
    </lineage>
</organism>
<dbReference type="Pfam" id="PF01103">
    <property type="entry name" value="Omp85"/>
    <property type="match status" value="1"/>
</dbReference>
<keyword evidence="4 8" id="KW-0732">Signal</keyword>
<dbReference type="RefSeq" id="WP_184697407.1">
    <property type="nucleotide sequence ID" value="NZ_BAABEG010000001.1"/>
</dbReference>
<comment type="subcellular location">
    <subcellularLocation>
        <location evidence="8">Cell outer membrane</location>
    </subcellularLocation>
    <subcellularLocation>
        <location evidence="1">Membrane</location>
    </subcellularLocation>
</comment>
<feature type="domain" description="POTRA" evidence="10">
    <location>
        <begin position="187"/>
        <end position="275"/>
    </location>
</feature>
<name>A0A7X0F3S2_9HYPH</name>
<dbReference type="PANTHER" id="PTHR12815:SF23">
    <property type="entry name" value="OUTER MEMBRANE PROTEIN ASSEMBLY FACTOR BAMA"/>
    <property type="match status" value="1"/>
</dbReference>
<evidence type="ECO:0000256" key="4">
    <source>
        <dbReference type="ARBA" id="ARBA00022729"/>
    </source>
</evidence>
<dbReference type="Pfam" id="PF07244">
    <property type="entry name" value="POTRA"/>
    <property type="match status" value="5"/>
</dbReference>
<dbReference type="InterPro" id="IPR023707">
    <property type="entry name" value="OM_assembly_BamA"/>
</dbReference>
<dbReference type="Proteomes" id="UP000536262">
    <property type="component" value="Unassembled WGS sequence"/>
</dbReference>
<keyword evidence="12" id="KW-1185">Reference proteome</keyword>
<evidence type="ECO:0000259" key="10">
    <source>
        <dbReference type="PROSITE" id="PS51779"/>
    </source>
</evidence>
<dbReference type="NCBIfam" id="TIGR03303">
    <property type="entry name" value="OM_YaeT"/>
    <property type="match status" value="1"/>
</dbReference>
<dbReference type="InterPro" id="IPR010827">
    <property type="entry name" value="BamA/TamA_POTRA"/>
</dbReference>
<evidence type="ECO:0000256" key="2">
    <source>
        <dbReference type="ARBA" id="ARBA00022452"/>
    </source>
</evidence>
<comment type="subunit">
    <text evidence="8">Part of the Bam complex.</text>
</comment>
<keyword evidence="2 8" id="KW-1134">Transmembrane beta strand</keyword>
<evidence type="ECO:0000256" key="6">
    <source>
        <dbReference type="ARBA" id="ARBA00023136"/>
    </source>
</evidence>
<dbReference type="InterPro" id="IPR034746">
    <property type="entry name" value="POTRA"/>
</dbReference>
<keyword evidence="3 8" id="KW-0812">Transmembrane</keyword>
<keyword evidence="7 8" id="KW-0998">Cell outer membrane</keyword>
<evidence type="ECO:0000313" key="11">
    <source>
        <dbReference type="EMBL" id="MBB6352551.1"/>
    </source>
</evidence>
<dbReference type="PANTHER" id="PTHR12815">
    <property type="entry name" value="SORTING AND ASSEMBLY MACHINERY SAMM50 PROTEIN FAMILY MEMBER"/>
    <property type="match status" value="1"/>
</dbReference>
<dbReference type="Gene3D" id="3.10.20.310">
    <property type="entry name" value="membrane protein fhac"/>
    <property type="match status" value="5"/>
</dbReference>
<proteinExistence type="inferred from homology"/>
<evidence type="ECO:0000256" key="5">
    <source>
        <dbReference type="ARBA" id="ARBA00022737"/>
    </source>
</evidence>
<sequence length="787" mass="85783" precursor="true">MKAALKFASAASAVALSAALAVPGAVAVQFVAVSAAEAAVVNRVEVRGNQRVDADTVRNYISIKPGKSFSNADIDEAVKALFGSGLFSDVRINQVGSTLVVQVSEYQVVNNVLFQGNKKLKDAALGGAVQLKPRGAFSQAALEADAQAIKEAYKRVGRDDVTVGTNVMDLGENRVNVVFEINEGGRTKIAAVNFVGNDAYGDRRLADVISTKRSSFLSFMLRDDIYDEDRLRADEEALRRFYFNRGYADFQVVSAFGELDEATNQYTITITVDEGQRYTFGDVTVESTIPEVDGATLQSLVETRKGDVYSAKDVEDSIIAITENVAGKGYAFAKVTPRGDRNFESRTINVVYTVDQGAKAYVERIEIRGNERTRDFVIRREFDVSEGDAFNQVLIQRAKKRLEALNFFERVEVSTAPGSQPDQVVLVVDLVEKSTGEFSIGAGYSTGGDNAGPSVEGSITERNFLGRGQFIKFSAGGGKNSRDYSFSFTEPYFLGRRIAAGFDVFRQTRKYDEYESDVTGGTIRFGLPITDNISTQLAYNLSQEEYAIDEDCLTGGVYDSAKCDISQAIRDAVEDSPWIKSSVSGTLVYNTIDDMKNPHGGIYANFTTEVAGLGGDAKFVKVTGRASYYQTLSEELDIVGLVSAGGGHIQGFGDDGLRVFDHFKNNDRMIRGFKYNGIGPYDNDTDDHLGGTTYFNASAEAQFPIPVVPESFGLRGAVFADAATLYGSKVENVTNLVSTDMQWRASVGIGLLWASPFGPLRIDYAVPVQKEDTDDTQEFNFGISTRF</sequence>
<evidence type="ECO:0000256" key="9">
    <source>
        <dbReference type="NCBIfam" id="TIGR03303"/>
    </source>
</evidence>
<gene>
    <name evidence="8" type="primary">bamA</name>
    <name evidence="11" type="ORF">GGR00_000303</name>
</gene>
<accession>A0A7X0F3S2</accession>
<dbReference type="HAMAP" id="MF_01430">
    <property type="entry name" value="OM_assembly_BamA"/>
    <property type="match status" value="1"/>
</dbReference>
<comment type="caution">
    <text evidence="11">The sequence shown here is derived from an EMBL/GenBank/DDBJ whole genome shotgun (WGS) entry which is preliminary data.</text>
</comment>
<evidence type="ECO:0000256" key="8">
    <source>
        <dbReference type="HAMAP-Rule" id="MF_01430"/>
    </source>
</evidence>
<feature type="domain" description="POTRA" evidence="10">
    <location>
        <begin position="360"/>
        <end position="433"/>
    </location>
</feature>
<evidence type="ECO:0000256" key="7">
    <source>
        <dbReference type="ARBA" id="ARBA00023237"/>
    </source>
</evidence>
<feature type="chain" id="PRO_5031655827" description="Outer membrane protein assembly factor BamA" evidence="8">
    <location>
        <begin position="28"/>
        <end position="787"/>
    </location>
</feature>
<dbReference type="GO" id="GO:0009279">
    <property type="term" value="C:cell outer membrane"/>
    <property type="evidence" value="ECO:0007669"/>
    <property type="project" value="UniProtKB-SubCell"/>
</dbReference>
<reference evidence="11 12" key="1">
    <citation type="submission" date="2020-08" db="EMBL/GenBank/DDBJ databases">
        <title>Genomic Encyclopedia of Type Strains, Phase IV (KMG-IV): sequencing the most valuable type-strain genomes for metagenomic binning, comparative biology and taxonomic classification.</title>
        <authorList>
            <person name="Goeker M."/>
        </authorList>
    </citation>
    <scope>NUCLEOTIDE SEQUENCE [LARGE SCALE GENOMIC DNA]</scope>
    <source>
        <strain evidence="11 12">DSM 7051</strain>
    </source>
</reference>
<evidence type="ECO:0000256" key="1">
    <source>
        <dbReference type="ARBA" id="ARBA00004370"/>
    </source>
</evidence>
<protein>
    <recommendedName>
        <fullName evidence="8 9">Outer membrane protein assembly factor BamA</fullName>
    </recommendedName>
</protein>
<dbReference type="GO" id="GO:0043165">
    <property type="term" value="P:Gram-negative-bacterium-type cell outer membrane assembly"/>
    <property type="evidence" value="ECO:0007669"/>
    <property type="project" value="UniProtKB-UniRule"/>
</dbReference>
<dbReference type="InterPro" id="IPR039910">
    <property type="entry name" value="D15-like"/>
</dbReference>
<dbReference type="EMBL" id="JACHOU010000001">
    <property type="protein sequence ID" value="MBB6352551.1"/>
    <property type="molecule type" value="Genomic_DNA"/>
</dbReference>
<comment type="function">
    <text evidence="8">Part of the outer membrane protein assembly complex, which is involved in assembly and insertion of beta-barrel proteins into the outer membrane.</text>
</comment>
<dbReference type="InterPro" id="IPR000184">
    <property type="entry name" value="Bac_surfAg_D15"/>
</dbReference>
<feature type="signal peptide" evidence="8">
    <location>
        <begin position="1"/>
        <end position="27"/>
    </location>
</feature>
<keyword evidence="5 8" id="KW-0677">Repeat</keyword>
<dbReference type="Gene3D" id="2.40.160.50">
    <property type="entry name" value="membrane protein fhac: a member of the omp85/tpsb transporter family"/>
    <property type="match status" value="1"/>
</dbReference>
<keyword evidence="6 8" id="KW-0472">Membrane</keyword>